<evidence type="ECO:0000313" key="1">
    <source>
        <dbReference type="EMBL" id="MBW7461012.1"/>
    </source>
</evidence>
<accession>A0ABS7CJ88</accession>
<keyword evidence="2" id="KW-1185">Reference proteome</keyword>
<dbReference type="Proteomes" id="UP001519887">
    <property type="component" value="Unassembled WGS sequence"/>
</dbReference>
<organism evidence="1 2">
    <name type="scientific">Paenibacillus sepulcri</name>
    <dbReference type="NCBI Taxonomy" id="359917"/>
    <lineage>
        <taxon>Bacteria</taxon>
        <taxon>Bacillati</taxon>
        <taxon>Bacillota</taxon>
        <taxon>Bacilli</taxon>
        <taxon>Bacillales</taxon>
        <taxon>Paenibacillaceae</taxon>
        <taxon>Paenibacillus</taxon>
    </lineage>
</organism>
<protein>
    <submittedName>
        <fullName evidence="1">Uncharacterized protein</fullName>
    </submittedName>
</protein>
<sequence>MGIFPIHERLAELWTLKGRRRLSEEEQADFEHCMAVNASYCRQLANLYNLSLLASMTGDTQWQHEICEKIEKLDGRPSPRL</sequence>
<name>A0ABS7CJ88_9BACL</name>
<gene>
    <name evidence="1" type="ORF">K0U00_43845</name>
</gene>
<dbReference type="RefSeq" id="WP_210046172.1">
    <property type="nucleotide sequence ID" value="NZ_JBHLVU010000033.1"/>
</dbReference>
<comment type="caution">
    <text evidence="1">The sequence shown here is derived from an EMBL/GenBank/DDBJ whole genome shotgun (WGS) entry which is preliminary data.</text>
</comment>
<dbReference type="EMBL" id="JAHZIK010002621">
    <property type="protein sequence ID" value="MBW7461012.1"/>
    <property type="molecule type" value="Genomic_DNA"/>
</dbReference>
<dbReference type="InterPro" id="IPR056084">
    <property type="entry name" value="DUF7667"/>
</dbReference>
<evidence type="ECO:0000313" key="2">
    <source>
        <dbReference type="Proteomes" id="UP001519887"/>
    </source>
</evidence>
<dbReference type="Pfam" id="PF24704">
    <property type="entry name" value="DUF7667"/>
    <property type="match status" value="1"/>
</dbReference>
<reference evidence="1 2" key="1">
    <citation type="submission" date="2021-07" db="EMBL/GenBank/DDBJ databases">
        <title>Paenibacillus radiodurans sp. nov., isolated from the southeastern edge of Tengger Desert.</title>
        <authorList>
            <person name="Zhang G."/>
        </authorList>
    </citation>
    <scope>NUCLEOTIDE SEQUENCE [LARGE SCALE GENOMIC DNA]</scope>
    <source>
        <strain evidence="1 2">CCM 7311</strain>
    </source>
</reference>
<proteinExistence type="predicted"/>